<feature type="chain" id="PRO_5045641474" description="beta-lactamase" evidence="5">
    <location>
        <begin position="24"/>
        <end position="371"/>
    </location>
</feature>
<dbReference type="Gene3D" id="3.40.710.10">
    <property type="entry name" value="DD-peptidase/beta-lactamase superfamily"/>
    <property type="match status" value="1"/>
</dbReference>
<feature type="region of interest" description="Disordered" evidence="4">
    <location>
        <begin position="25"/>
        <end position="60"/>
    </location>
</feature>
<evidence type="ECO:0000313" key="7">
    <source>
        <dbReference type="EMBL" id="MCL6698839.1"/>
    </source>
</evidence>
<dbReference type="Pfam" id="PF13354">
    <property type="entry name" value="Beta-lactamase2"/>
    <property type="match status" value="1"/>
</dbReference>
<reference evidence="7 8" key="1">
    <citation type="submission" date="2022-05" db="EMBL/GenBank/DDBJ databases">
        <authorList>
            <person name="Jo J.-H."/>
            <person name="Im W.-T."/>
        </authorList>
    </citation>
    <scope>NUCLEOTIDE SEQUENCE [LARGE SCALE GENOMIC DNA]</scope>
    <source>
        <strain evidence="7 8">NSE70-1</strain>
    </source>
</reference>
<evidence type="ECO:0000256" key="1">
    <source>
        <dbReference type="ARBA" id="ARBA00001526"/>
    </source>
</evidence>
<comment type="catalytic activity">
    <reaction evidence="1">
        <text>a beta-lactam + H2O = a substituted beta-amino acid</text>
        <dbReference type="Rhea" id="RHEA:20401"/>
        <dbReference type="ChEBI" id="CHEBI:15377"/>
        <dbReference type="ChEBI" id="CHEBI:35627"/>
        <dbReference type="ChEBI" id="CHEBI:140347"/>
        <dbReference type="EC" id="3.5.2.6"/>
    </reaction>
</comment>
<dbReference type="EMBL" id="JAMGBA010000002">
    <property type="protein sequence ID" value="MCL6698839.1"/>
    <property type="molecule type" value="Genomic_DNA"/>
</dbReference>
<dbReference type="InterPro" id="IPR045155">
    <property type="entry name" value="Beta-lactam_cat"/>
</dbReference>
<evidence type="ECO:0000313" key="8">
    <source>
        <dbReference type="Proteomes" id="UP001203410"/>
    </source>
</evidence>
<dbReference type="SUPFAM" id="SSF56601">
    <property type="entry name" value="beta-lactamase/transpeptidase-like"/>
    <property type="match status" value="1"/>
</dbReference>
<evidence type="ECO:0000256" key="5">
    <source>
        <dbReference type="SAM" id="SignalP"/>
    </source>
</evidence>
<name>A0ABT0RUY2_9SPHN</name>
<gene>
    <name evidence="7" type="ORF">LZ496_08610</name>
</gene>
<evidence type="ECO:0000256" key="4">
    <source>
        <dbReference type="SAM" id="MobiDB-lite"/>
    </source>
</evidence>
<keyword evidence="8" id="KW-1185">Reference proteome</keyword>
<sequence length="371" mass="39634">MTSLFGRLWLGAGIAATAGLAPAQPKAADPLAPLPESTARPQTAPAQQPARIAPAQQPPRIAPAELRDRLSTLGRAFNGKAGISVYSINGGWQADYNGTSLFPQQSCSKLWVAITAMDAVDKGRVSLNDRVTLGRDDLTLFHQPIQAKVLGKGGHTTTLGALLFSAITESDNTANDKLMRSVGGPQAVRDMIEAKRLGSIRFYEGERALQSRIAGLIWSQSYSIGDAFYKARSALPTSVRRASFERYVADPYDGAAPHSVAQAIARLKRGELLSPASTQRLLSTMSQTKTGAMRVRAALKPGWKWSHKTGTGQNFQGRVGGINDIGILTAPDGTGYAMAIMTVPNKSDGASQDLMQAVTRTVIAEHEARRL</sequence>
<dbReference type="InterPro" id="IPR012338">
    <property type="entry name" value="Beta-lactam/transpept-like"/>
</dbReference>
<dbReference type="GO" id="GO:0016787">
    <property type="term" value="F:hydrolase activity"/>
    <property type="evidence" value="ECO:0007669"/>
    <property type="project" value="UniProtKB-KW"/>
</dbReference>
<dbReference type="InterPro" id="IPR000871">
    <property type="entry name" value="Beta-lactam_class-A"/>
</dbReference>
<feature type="signal peptide" evidence="5">
    <location>
        <begin position="1"/>
        <end position="23"/>
    </location>
</feature>
<comment type="caution">
    <text evidence="7">The sequence shown here is derived from an EMBL/GenBank/DDBJ whole genome shotgun (WGS) entry which is preliminary data.</text>
</comment>
<proteinExistence type="inferred from homology"/>
<organism evidence="7 8">
    <name type="scientific">Sphingomonas caseinilyticus</name>
    <dbReference type="NCBI Taxonomy" id="2908205"/>
    <lineage>
        <taxon>Bacteria</taxon>
        <taxon>Pseudomonadati</taxon>
        <taxon>Pseudomonadota</taxon>
        <taxon>Alphaproteobacteria</taxon>
        <taxon>Sphingomonadales</taxon>
        <taxon>Sphingomonadaceae</taxon>
        <taxon>Sphingomonas</taxon>
    </lineage>
</organism>
<evidence type="ECO:0000256" key="2">
    <source>
        <dbReference type="ARBA" id="ARBA00009009"/>
    </source>
</evidence>
<dbReference type="PANTHER" id="PTHR35333">
    <property type="entry name" value="BETA-LACTAMASE"/>
    <property type="match status" value="1"/>
</dbReference>
<evidence type="ECO:0000259" key="6">
    <source>
        <dbReference type="Pfam" id="PF13354"/>
    </source>
</evidence>
<dbReference type="Proteomes" id="UP001203410">
    <property type="component" value="Unassembled WGS sequence"/>
</dbReference>
<dbReference type="EC" id="3.5.2.6" evidence="3"/>
<evidence type="ECO:0000256" key="3">
    <source>
        <dbReference type="ARBA" id="ARBA00012865"/>
    </source>
</evidence>
<protein>
    <recommendedName>
        <fullName evidence="3">beta-lactamase</fullName>
        <ecNumber evidence="3">3.5.2.6</ecNumber>
    </recommendedName>
</protein>
<keyword evidence="5" id="KW-0732">Signal</keyword>
<feature type="domain" description="Beta-lactamase class A catalytic" evidence="6">
    <location>
        <begin position="82"/>
        <end position="342"/>
    </location>
</feature>
<feature type="compositionally biased region" description="Low complexity" evidence="4">
    <location>
        <begin position="38"/>
        <end position="55"/>
    </location>
</feature>
<comment type="similarity">
    <text evidence="2">Belongs to the class-A beta-lactamase family.</text>
</comment>
<accession>A0ABT0RUY2</accession>
<dbReference type="PANTHER" id="PTHR35333:SF3">
    <property type="entry name" value="BETA-LACTAMASE-TYPE TRANSPEPTIDASE FOLD CONTAINING PROTEIN"/>
    <property type="match status" value="1"/>
</dbReference>
<keyword evidence="7" id="KW-0378">Hydrolase</keyword>
<dbReference type="RefSeq" id="WP_249904222.1">
    <property type="nucleotide sequence ID" value="NZ_JAMGBA010000002.1"/>
</dbReference>